<dbReference type="GO" id="GO:0030490">
    <property type="term" value="P:maturation of SSU-rRNA"/>
    <property type="evidence" value="ECO:0007669"/>
    <property type="project" value="TreeGrafter"/>
</dbReference>
<name>A0A9P6A004_PLEER</name>
<dbReference type="Pfam" id="PF09073">
    <property type="entry name" value="BUD22"/>
    <property type="match status" value="1"/>
</dbReference>
<dbReference type="PANTHER" id="PTHR23325:SF1">
    <property type="entry name" value="SERUM RESPONSE FACTOR-BINDING PROTEIN 1"/>
    <property type="match status" value="1"/>
</dbReference>
<dbReference type="GO" id="GO:0030686">
    <property type="term" value="C:90S preribosome"/>
    <property type="evidence" value="ECO:0007669"/>
    <property type="project" value="TreeGrafter"/>
</dbReference>
<evidence type="ECO:0000256" key="2">
    <source>
        <dbReference type="SAM" id="MobiDB-lite"/>
    </source>
</evidence>
<sequence>MTGQNINLGLKRKRTEPAEGIQADLERKFAGKLHHGIKEGRKAARKAKTFETQKLIKKLKHLRSVPGNSSTVQDAEAELEALKGLNTDTLAEVALHSKIKKDKTLCSNESIQTSLELAFSLGAWSASFSGTPSAKVQARILSSKYLAVESTRILEALRSVVNPGERPKRVGQDQEESVDLDTSTPITEGRHYLATDAGHEAEAEDTHSETAAISDDEGEDEEGWESGTVGGDEEDSGEDFERRSRPTPGNDMANSDSDSDSDGASQDMLHNQPTKKARLAGKEVTSVNSASTFLPSLSVGYIRGDSGDSDVDGSDAGKPDIQPRKNRRGQRARRAIWEKKYGRNANHKKKEIETSSRHTRPPTPQTSGRGRKMGNKVIPDGSANKVHALKSRTWGEKPSHDQKLAVSKSATRQLPASQTEGSSLHPSWEAKRKAKERIGIVPSQGKKIVFS</sequence>
<feature type="compositionally biased region" description="Basic and acidic residues" evidence="2">
    <location>
        <begin position="188"/>
        <end position="208"/>
    </location>
</feature>
<evidence type="ECO:0000313" key="4">
    <source>
        <dbReference type="EMBL" id="KAF9497682.1"/>
    </source>
</evidence>
<evidence type="ECO:0000256" key="1">
    <source>
        <dbReference type="ARBA" id="ARBA00023054"/>
    </source>
</evidence>
<proteinExistence type="predicted"/>
<protein>
    <submittedName>
        <fullName evidence="4">Bud-site selection protein</fullName>
    </submittedName>
</protein>
<keyword evidence="5" id="KW-1185">Reference proteome</keyword>
<evidence type="ECO:0000259" key="3">
    <source>
        <dbReference type="Pfam" id="PF09073"/>
    </source>
</evidence>
<dbReference type="EMBL" id="MU154542">
    <property type="protein sequence ID" value="KAF9497682.1"/>
    <property type="molecule type" value="Genomic_DNA"/>
</dbReference>
<comment type="caution">
    <text evidence="4">The sequence shown here is derived from an EMBL/GenBank/DDBJ whole genome shotgun (WGS) entry which is preliminary data.</text>
</comment>
<feature type="compositionally biased region" description="Low complexity" evidence="2">
    <location>
        <begin position="249"/>
        <end position="268"/>
    </location>
</feature>
<feature type="compositionally biased region" description="Acidic residues" evidence="2">
    <location>
        <begin position="214"/>
        <end position="224"/>
    </location>
</feature>
<dbReference type="InterPro" id="IPR015158">
    <property type="entry name" value="Bud22_dom"/>
</dbReference>
<feature type="compositionally biased region" description="Polar residues" evidence="2">
    <location>
        <begin position="408"/>
        <end position="425"/>
    </location>
</feature>
<feature type="compositionally biased region" description="Polar residues" evidence="2">
    <location>
        <begin position="285"/>
        <end position="295"/>
    </location>
</feature>
<dbReference type="AlphaFoldDB" id="A0A9P6A004"/>
<accession>A0A9P6A004</accession>
<dbReference type="InterPro" id="IPR037393">
    <property type="entry name" value="Bud22/SRFB1"/>
</dbReference>
<keyword evidence="1" id="KW-0175">Coiled coil</keyword>
<dbReference type="PANTHER" id="PTHR23325">
    <property type="entry name" value="SERUM RESPONSE FACTOR-BINDING"/>
    <property type="match status" value="1"/>
</dbReference>
<dbReference type="OrthoDB" id="3364872at2759"/>
<feature type="compositionally biased region" description="Basic residues" evidence="2">
    <location>
        <begin position="324"/>
        <end position="334"/>
    </location>
</feature>
<reference evidence="4" key="1">
    <citation type="submission" date="2020-11" db="EMBL/GenBank/DDBJ databases">
        <authorList>
            <consortium name="DOE Joint Genome Institute"/>
            <person name="Ahrendt S."/>
            <person name="Riley R."/>
            <person name="Andreopoulos W."/>
            <person name="Labutti K."/>
            <person name="Pangilinan J."/>
            <person name="Ruiz-Duenas F.J."/>
            <person name="Barrasa J.M."/>
            <person name="Sanchez-Garcia M."/>
            <person name="Camarero S."/>
            <person name="Miyauchi S."/>
            <person name="Serrano A."/>
            <person name="Linde D."/>
            <person name="Babiker R."/>
            <person name="Drula E."/>
            <person name="Ayuso-Fernandez I."/>
            <person name="Pacheco R."/>
            <person name="Padilla G."/>
            <person name="Ferreira P."/>
            <person name="Barriuso J."/>
            <person name="Kellner H."/>
            <person name="Castanera R."/>
            <person name="Alfaro M."/>
            <person name="Ramirez L."/>
            <person name="Pisabarro A.G."/>
            <person name="Kuo A."/>
            <person name="Tritt A."/>
            <person name="Lipzen A."/>
            <person name="He G."/>
            <person name="Yan M."/>
            <person name="Ng V."/>
            <person name="Cullen D."/>
            <person name="Martin F."/>
            <person name="Rosso M.-N."/>
            <person name="Henrissat B."/>
            <person name="Hibbett D."/>
            <person name="Martinez A.T."/>
            <person name="Grigoriev I.V."/>
        </authorList>
    </citation>
    <scope>NUCLEOTIDE SEQUENCE</scope>
    <source>
        <strain evidence="4">ATCC 90797</strain>
    </source>
</reference>
<organism evidence="4 5">
    <name type="scientific">Pleurotus eryngii</name>
    <name type="common">Boletus of the steppes</name>
    <dbReference type="NCBI Taxonomy" id="5323"/>
    <lineage>
        <taxon>Eukaryota</taxon>
        <taxon>Fungi</taxon>
        <taxon>Dikarya</taxon>
        <taxon>Basidiomycota</taxon>
        <taxon>Agaricomycotina</taxon>
        <taxon>Agaricomycetes</taxon>
        <taxon>Agaricomycetidae</taxon>
        <taxon>Agaricales</taxon>
        <taxon>Pleurotineae</taxon>
        <taxon>Pleurotaceae</taxon>
        <taxon>Pleurotus</taxon>
    </lineage>
</organism>
<feature type="domain" description="Bud22" evidence="3">
    <location>
        <begin position="33"/>
        <end position="450"/>
    </location>
</feature>
<feature type="compositionally biased region" description="Basic and acidic residues" evidence="2">
    <location>
        <begin position="393"/>
        <end position="403"/>
    </location>
</feature>
<gene>
    <name evidence="4" type="ORF">BDN71DRAFT_1444506</name>
</gene>
<evidence type="ECO:0000313" key="5">
    <source>
        <dbReference type="Proteomes" id="UP000807025"/>
    </source>
</evidence>
<dbReference type="GO" id="GO:0005634">
    <property type="term" value="C:nucleus"/>
    <property type="evidence" value="ECO:0007669"/>
    <property type="project" value="TreeGrafter"/>
</dbReference>
<feature type="region of interest" description="Disordered" evidence="2">
    <location>
        <begin position="164"/>
        <end position="451"/>
    </location>
</feature>
<dbReference type="Proteomes" id="UP000807025">
    <property type="component" value="Unassembled WGS sequence"/>
</dbReference>